<dbReference type="Proteomes" id="UP001365405">
    <property type="component" value="Unassembled WGS sequence"/>
</dbReference>
<evidence type="ECO:0008006" key="3">
    <source>
        <dbReference type="Google" id="ProtNLM"/>
    </source>
</evidence>
<organism evidence="1 2">
    <name type="scientific">Pseudaquabacterium inlustre</name>
    <dbReference type="NCBI Taxonomy" id="2984192"/>
    <lineage>
        <taxon>Bacteria</taxon>
        <taxon>Pseudomonadati</taxon>
        <taxon>Pseudomonadota</taxon>
        <taxon>Betaproteobacteria</taxon>
        <taxon>Burkholderiales</taxon>
        <taxon>Sphaerotilaceae</taxon>
        <taxon>Pseudaquabacterium</taxon>
    </lineage>
</organism>
<protein>
    <recommendedName>
        <fullName evidence="3">Lipoprotein</fullName>
    </recommendedName>
</protein>
<dbReference type="PROSITE" id="PS51257">
    <property type="entry name" value="PROKAR_LIPOPROTEIN"/>
    <property type="match status" value="1"/>
</dbReference>
<accession>A0ABU9CH23</accession>
<sequence length="213" mass="23812">MQRRIFIALGLAGLAALSGCETTGSIDRHAAPETLKGAGWVLFSVTHERDMTAIARRAGNVTLFVDMRDLDRQQDLQRAFSTQLATLSPVIESSFDDLWGRVFVRELPPGRYAFTQWTVFQNYVYFTRSYSPQPAPPPLTFEVQAGSVTYLGNLHGHLNWTRNALGVDMLSSAEVTVRHEADRDLAAIFKSYPQLRGKVDVKPLPAMRWASPD</sequence>
<evidence type="ECO:0000313" key="1">
    <source>
        <dbReference type="EMBL" id="MEK8051036.1"/>
    </source>
</evidence>
<proteinExistence type="predicted"/>
<comment type="caution">
    <text evidence="1">The sequence shown here is derived from an EMBL/GenBank/DDBJ whole genome shotgun (WGS) entry which is preliminary data.</text>
</comment>
<gene>
    <name evidence="1" type="ORF">AACH10_12370</name>
</gene>
<name>A0ABU9CH23_9BURK</name>
<reference evidence="1 2" key="1">
    <citation type="submission" date="2024-04" db="EMBL/GenBank/DDBJ databases">
        <title>Novel species of the genus Ideonella isolated from streams.</title>
        <authorList>
            <person name="Lu H."/>
        </authorList>
    </citation>
    <scope>NUCLEOTIDE SEQUENCE [LARGE SCALE GENOMIC DNA]</scope>
    <source>
        <strain evidence="1 2">DXS22W</strain>
    </source>
</reference>
<dbReference type="EMBL" id="JBBUTH010000007">
    <property type="protein sequence ID" value="MEK8051036.1"/>
    <property type="molecule type" value="Genomic_DNA"/>
</dbReference>
<evidence type="ECO:0000313" key="2">
    <source>
        <dbReference type="Proteomes" id="UP001365405"/>
    </source>
</evidence>
<dbReference type="RefSeq" id="WP_341410728.1">
    <property type="nucleotide sequence ID" value="NZ_JBBUTH010000007.1"/>
</dbReference>
<keyword evidence="2" id="KW-1185">Reference proteome</keyword>